<dbReference type="AlphaFoldDB" id="A0A0J0XQ30"/>
<dbReference type="EMBL" id="KQ087197">
    <property type="protein sequence ID" value="KLT43177.1"/>
    <property type="molecule type" value="Genomic_DNA"/>
</dbReference>
<dbReference type="RefSeq" id="XP_018279668.1">
    <property type="nucleotide sequence ID" value="XM_018422855.1"/>
</dbReference>
<keyword evidence="5" id="KW-0539">Nucleus</keyword>
<proteinExistence type="predicted"/>
<dbReference type="Gene3D" id="1.25.10.10">
    <property type="entry name" value="Leucine-rich Repeat Variant"/>
    <property type="match status" value="1"/>
</dbReference>
<dbReference type="OrthoDB" id="1898821at2759"/>
<sequence length="624" mass="69479">MEIDKMFKIPSAPVGKGTKRRMPDLPSADILKRFKLDTDDRDPSLGLSGRAARVEDENEESHGMEAAEEPQEPHGDVDDEDDDEGGRFFGGGLNHEQTNILDIFDKAGDAEGTTAALTLPQLRRLIGLFERVVAKNAEQRGKYPDDPTKFIDSEADLDAMLKQFLPLTENPALYYPELIDSGVIGLFANLLSHENTDITVDVVQVLQELTDEDIGEEDELEEENDGNEVGGAAATRLALAQVVDELLSHSIFELLVSNLSRLDEGEEGDSQGVFHILGMFENLLTFMPPLADQLVSSTNVLAWLLNRVSKSTFDSNKQYASEILAILLQRAANVEKALELGGVETLLMVLAQYRKAEPRDGEEQEFMENIVDCLCFLLSTTRGRQEFFDTEGVELMLLILKKKQLSSLRALKVLDYGLQTEAGANSCERFVEMLGLKTMFSFFMGKTDKKKRQAAPNFEDDERIMSVIATLFSNLASDSPARLRLVAKFVEEDYEKVDRLLELREQASAKLRPVDRQIAASRDELGAEIDDEQEQEWYLTRLAAGLSALQTADVILGWICMEDDGIKAHAESLMARKSLSMHDVVNVIKERASHIDVDEEDVDPSVLQQRMILDGLINFLGGGL</sequence>
<reference evidence="8 9" key="1">
    <citation type="submission" date="2015-03" db="EMBL/GenBank/DDBJ databases">
        <title>Genomics and transcriptomics of the oil-accumulating basidiomycete yeast T. oleaginosus allow insights into substrate utilization and the diverse evolutionary trajectories of mating systems in fungi.</title>
        <authorList>
            <consortium name="DOE Joint Genome Institute"/>
            <person name="Kourist R."/>
            <person name="Kracht O."/>
            <person name="Bracharz F."/>
            <person name="Lipzen A."/>
            <person name="Nolan M."/>
            <person name="Ohm R."/>
            <person name="Grigoriev I."/>
            <person name="Sun S."/>
            <person name="Heitman J."/>
            <person name="Bruck T."/>
            <person name="Nowrousian M."/>
        </authorList>
    </citation>
    <scope>NUCLEOTIDE SEQUENCE [LARGE SCALE GENOMIC DNA]</scope>
    <source>
        <strain evidence="8 9">IBC0246</strain>
    </source>
</reference>
<evidence type="ECO:0000313" key="8">
    <source>
        <dbReference type="EMBL" id="KLT43177.1"/>
    </source>
</evidence>
<feature type="domain" description="Beta-catenin-like protein 1 N-terminal" evidence="7">
    <location>
        <begin position="93"/>
        <end position="203"/>
    </location>
</feature>
<keyword evidence="2" id="KW-0597">Phosphoprotein</keyword>
<dbReference type="PANTHER" id="PTHR14978:SF0">
    <property type="entry name" value="BETA-CATENIN-LIKE PROTEIN 1"/>
    <property type="match status" value="1"/>
</dbReference>
<dbReference type="InterPro" id="IPR013180">
    <property type="entry name" value="CTNNBL1_N"/>
</dbReference>
<evidence type="ECO:0000259" key="7">
    <source>
        <dbReference type="SMART" id="SM01156"/>
    </source>
</evidence>
<dbReference type="FunFam" id="1.25.10.10:FF:001136">
    <property type="entry name" value="Beta-catenin-like protein 1"/>
    <property type="match status" value="1"/>
</dbReference>
<keyword evidence="9" id="KW-1185">Reference proteome</keyword>
<dbReference type="GO" id="GO:0010467">
    <property type="term" value="P:gene expression"/>
    <property type="evidence" value="ECO:0007669"/>
    <property type="project" value="UniProtKB-ARBA"/>
</dbReference>
<dbReference type="GeneID" id="28983458"/>
<evidence type="ECO:0000313" key="9">
    <source>
        <dbReference type="Proteomes" id="UP000053611"/>
    </source>
</evidence>
<evidence type="ECO:0000256" key="4">
    <source>
        <dbReference type="ARBA" id="ARBA00023054"/>
    </source>
</evidence>
<dbReference type="InterPro" id="IPR011989">
    <property type="entry name" value="ARM-like"/>
</dbReference>
<comment type="subcellular location">
    <subcellularLocation>
        <location evidence="1">Nucleus</location>
    </subcellularLocation>
</comment>
<dbReference type="PANTHER" id="PTHR14978">
    <property type="entry name" value="BETA-CATENIN-LIKE PROTEIN 1 NUCLEAR ASSOCIATED PROTEIN"/>
    <property type="match status" value="1"/>
</dbReference>
<dbReference type="STRING" id="879819.A0A0J0XQ30"/>
<evidence type="ECO:0000256" key="6">
    <source>
        <dbReference type="SAM" id="MobiDB-lite"/>
    </source>
</evidence>
<name>A0A0J0XQ30_9TREE</name>
<gene>
    <name evidence="8" type="ORF">CC85DRAFT_284733</name>
</gene>
<dbReference type="SMART" id="SM01156">
    <property type="entry name" value="DUF1716"/>
    <property type="match status" value="1"/>
</dbReference>
<dbReference type="SUPFAM" id="SSF48371">
    <property type="entry name" value="ARM repeat"/>
    <property type="match status" value="1"/>
</dbReference>
<evidence type="ECO:0000256" key="5">
    <source>
        <dbReference type="ARBA" id="ARBA00023242"/>
    </source>
</evidence>
<dbReference type="Proteomes" id="UP000053611">
    <property type="component" value="Unassembled WGS sequence"/>
</dbReference>
<protein>
    <submittedName>
        <fullName evidence="8">DUF1716-domain-containing protein</fullName>
    </submittedName>
</protein>
<dbReference type="InterPro" id="IPR016024">
    <property type="entry name" value="ARM-type_fold"/>
</dbReference>
<feature type="compositionally biased region" description="Basic and acidic residues" evidence="6">
    <location>
        <begin position="30"/>
        <end position="43"/>
    </location>
</feature>
<feature type="region of interest" description="Disordered" evidence="6">
    <location>
        <begin position="1"/>
        <end position="91"/>
    </location>
</feature>
<keyword evidence="4" id="KW-0175">Coiled coil</keyword>
<accession>A0A0J0XQ30</accession>
<evidence type="ECO:0000256" key="1">
    <source>
        <dbReference type="ARBA" id="ARBA00004123"/>
    </source>
</evidence>
<feature type="compositionally biased region" description="Basic and acidic residues" evidence="6">
    <location>
        <begin position="52"/>
        <end position="76"/>
    </location>
</feature>
<evidence type="ECO:0000256" key="3">
    <source>
        <dbReference type="ARBA" id="ARBA00022737"/>
    </source>
</evidence>
<dbReference type="Pfam" id="PF08216">
    <property type="entry name" value="CTNNBL"/>
    <property type="match status" value="1"/>
</dbReference>
<keyword evidence="3" id="KW-0677">Repeat</keyword>
<dbReference type="InterPro" id="IPR039678">
    <property type="entry name" value="CTNNBL1"/>
</dbReference>
<organism evidence="8 9">
    <name type="scientific">Cutaneotrichosporon oleaginosum</name>
    <dbReference type="NCBI Taxonomy" id="879819"/>
    <lineage>
        <taxon>Eukaryota</taxon>
        <taxon>Fungi</taxon>
        <taxon>Dikarya</taxon>
        <taxon>Basidiomycota</taxon>
        <taxon>Agaricomycotina</taxon>
        <taxon>Tremellomycetes</taxon>
        <taxon>Trichosporonales</taxon>
        <taxon>Trichosporonaceae</taxon>
        <taxon>Cutaneotrichosporon</taxon>
    </lineage>
</organism>
<evidence type="ECO:0000256" key="2">
    <source>
        <dbReference type="ARBA" id="ARBA00022553"/>
    </source>
</evidence>
<dbReference type="GO" id="GO:0005681">
    <property type="term" value="C:spliceosomal complex"/>
    <property type="evidence" value="ECO:0007669"/>
    <property type="project" value="TreeGrafter"/>
</dbReference>